<gene>
    <name evidence="1" type="ORF">CPRI1469_LOCUS7770</name>
</gene>
<organism evidence="1">
    <name type="scientific">Chloropicon primus</name>
    <dbReference type="NCBI Taxonomy" id="1764295"/>
    <lineage>
        <taxon>Eukaryota</taxon>
        <taxon>Viridiplantae</taxon>
        <taxon>Chlorophyta</taxon>
        <taxon>Chloropicophyceae</taxon>
        <taxon>Chloropicales</taxon>
        <taxon>Chloropicaceae</taxon>
        <taxon>Chloropicon</taxon>
    </lineage>
</organism>
<dbReference type="PANTHER" id="PTHR35716:SF1">
    <property type="entry name" value="OS05G0574700 PROTEIN"/>
    <property type="match status" value="1"/>
</dbReference>
<accession>A0A7S2X271</accession>
<dbReference type="AlphaFoldDB" id="A0A7S2X271"/>
<proteinExistence type="predicted"/>
<dbReference type="EMBL" id="HBHL01011807">
    <property type="protein sequence ID" value="CAD9718904.1"/>
    <property type="molecule type" value="Transcribed_RNA"/>
</dbReference>
<dbReference type="PANTHER" id="PTHR35716">
    <property type="entry name" value="OS05G0574700 PROTEIN-RELATED"/>
    <property type="match status" value="1"/>
</dbReference>
<sequence>MLRDFVVRPMRQGRALFGRVRTASSITRWRRGAVRGVCRCSAPNFNPQNVPDPDVRPRKDLSCEDVVKRQLLALQSPNEPWTNHGIQVMYEFCEGAGSMERSRYFGFSKDLYHFDHFLGGFQNEFPELLGNTGFEITALGESDQGEQAVDVVVRGSKANTEFEKKFTFCLTEREFGTKKGCLMTSRIVKH</sequence>
<protein>
    <submittedName>
        <fullName evidence="1">Uncharacterized protein</fullName>
    </submittedName>
</protein>
<evidence type="ECO:0000313" key="1">
    <source>
        <dbReference type="EMBL" id="CAD9718904.1"/>
    </source>
</evidence>
<name>A0A7S2X271_9CHLO</name>
<reference evidence="1" key="1">
    <citation type="submission" date="2021-01" db="EMBL/GenBank/DDBJ databases">
        <authorList>
            <person name="Corre E."/>
            <person name="Pelletier E."/>
            <person name="Niang G."/>
            <person name="Scheremetjew M."/>
            <person name="Finn R."/>
            <person name="Kale V."/>
            <person name="Holt S."/>
            <person name="Cochrane G."/>
            <person name="Meng A."/>
            <person name="Brown T."/>
            <person name="Cohen L."/>
        </authorList>
    </citation>
    <scope>NUCLEOTIDE SEQUENCE</scope>
    <source>
        <strain evidence="1">CCMP1205</strain>
    </source>
</reference>